<dbReference type="AlphaFoldDB" id="A0A2B7XJR4"/>
<protein>
    <submittedName>
        <fullName evidence="2">Uncharacterized protein</fullName>
    </submittedName>
</protein>
<feature type="compositionally biased region" description="Basic and acidic residues" evidence="1">
    <location>
        <begin position="60"/>
        <end position="88"/>
    </location>
</feature>
<proteinExistence type="predicted"/>
<organism evidence="2 3">
    <name type="scientific">Blastomyces parvus</name>
    <dbReference type="NCBI Taxonomy" id="2060905"/>
    <lineage>
        <taxon>Eukaryota</taxon>
        <taxon>Fungi</taxon>
        <taxon>Dikarya</taxon>
        <taxon>Ascomycota</taxon>
        <taxon>Pezizomycotina</taxon>
        <taxon>Eurotiomycetes</taxon>
        <taxon>Eurotiomycetidae</taxon>
        <taxon>Onygenales</taxon>
        <taxon>Ajellomycetaceae</taxon>
        <taxon>Blastomyces</taxon>
    </lineage>
</organism>
<dbReference type="Proteomes" id="UP000224080">
    <property type="component" value="Unassembled WGS sequence"/>
</dbReference>
<feature type="region of interest" description="Disordered" evidence="1">
    <location>
        <begin position="56"/>
        <end position="91"/>
    </location>
</feature>
<dbReference type="EMBL" id="PDNC01000006">
    <property type="protein sequence ID" value="PGH09175.1"/>
    <property type="molecule type" value="Genomic_DNA"/>
</dbReference>
<sequence>MNHAVKNNKIKSLEDDFPGCCKNILLRLSIDNVIKNNKGYTKKDKDNKNAIKKRCTAGKMDGHDEPNCWFEHPEKRPTDWKDRRKDNDDGYATSEYNSYAKSFLTMPITMPISTPQR</sequence>
<evidence type="ECO:0000313" key="2">
    <source>
        <dbReference type="EMBL" id="PGH09175.1"/>
    </source>
</evidence>
<reference evidence="2 3" key="1">
    <citation type="submission" date="2017-10" db="EMBL/GenBank/DDBJ databases">
        <title>Comparative genomics in systemic dimorphic fungi from Ajellomycetaceae.</title>
        <authorList>
            <person name="Munoz J.F."/>
            <person name="Mcewen J.G."/>
            <person name="Clay O.K."/>
            <person name="Cuomo C.A."/>
        </authorList>
    </citation>
    <scope>NUCLEOTIDE SEQUENCE [LARGE SCALE GENOMIC DNA]</scope>
    <source>
        <strain evidence="2 3">UAMH130</strain>
    </source>
</reference>
<comment type="caution">
    <text evidence="2">The sequence shown here is derived from an EMBL/GenBank/DDBJ whole genome shotgun (WGS) entry which is preliminary data.</text>
</comment>
<accession>A0A2B7XJR4</accession>
<evidence type="ECO:0000256" key="1">
    <source>
        <dbReference type="SAM" id="MobiDB-lite"/>
    </source>
</evidence>
<dbReference type="OrthoDB" id="4188776at2759"/>
<name>A0A2B7XJR4_9EURO</name>
<keyword evidence="3" id="KW-1185">Reference proteome</keyword>
<gene>
    <name evidence="2" type="ORF">GX51_00929</name>
</gene>
<evidence type="ECO:0000313" key="3">
    <source>
        <dbReference type="Proteomes" id="UP000224080"/>
    </source>
</evidence>